<feature type="transmembrane region" description="Helical" evidence="1">
    <location>
        <begin position="21"/>
        <end position="43"/>
    </location>
</feature>
<gene>
    <name evidence="3" type="ORF">ACFSTF_14025</name>
</gene>
<dbReference type="InterPro" id="IPR039564">
    <property type="entry name" value="Peptidase_C39-like"/>
</dbReference>
<evidence type="ECO:0000313" key="3">
    <source>
        <dbReference type="EMBL" id="MFD2618422.1"/>
    </source>
</evidence>
<reference evidence="4" key="1">
    <citation type="journal article" date="2019" name="Int. J. Syst. Evol. Microbiol.">
        <title>The Global Catalogue of Microorganisms (GCM) 10K type strain sequencing project: providing services to taxonomists for standard genome sequencing and annotation.</title>
        <authorList>
            <consortium name="The Broad Institute Genomics Platform"/>
            <consortium name="The Broad Institute Genome Sequencing Center for Infectious Disease"/>
            <person name="Wu L."/>
            <person name="Ma J."/>
        </authorList>
    </citation>
    <scope>NUCLEOTIDE SEQUENCE [LARGE SCALE GENOMIC DNA]</scope>
    <source>
        <strain evidence="4">TISTR 2241</strain>
    </source>
</reference>
<keyword evidence="4" id="KW-1185">Reference proteome</keyword>
<dbReference type="Pfam" id="PF13529">
    <property type="entry name" value="Peptidase_C39_2"/>
    <property type="match status" value="1"/>
</dbReference>
<dbReference type="Gene3D" id="2.30.30.40">
    <property type="entry name" value="SH3 Domains"/>
    <property type="match status" value="1"/>
</dbReference>
<evidence type="ECO:0000313" key="4">
    <source>
        <dbReference type="Proteomes" id="UP001597458"/>
    </source>
</evidence>
<sequence length="322" mass="35565">MDKKEKNIISINEKKLFHAKSFFAKWAITMVLVSVSITGFTGVNSAIATTTSITKYTVSATSLNVRKGAGTKYPVIGRIKKGQSLSVKQKLSNGWYKINFSGKTGYVSGSYVKVSTVKSSPSTSTTKPLNVPLIRQRPQLPSGCEVTALAMALSYYGRNVSKTTLANQMPRDRTPLKRNRDGSIKIWGDPEIGFVGDPYGTGFTINPNPLKKVLDKYRKGGMALYGKDFSVIEGYVKKRKPTLVWFTITHELPTKRTWKTPKGKTILAPRPLHCVVVTGVDSKYVYFNDSESTKVSGKNVKVSKSKFIQIYNGMGKRALVVN</sequence>
<dbReference type="PANTHER" id="PTHR37806:SF1">
    <property type="entry name" value="PEPTIDASE C39-LIKE DOMAIN-CONTAINING PROTEIN"/>
    <property type="match status" value="1"/>
</dbReference>
<evidence type="ECO:0000256" key="1">
    <source>
        <dbReference type="SAM" id="Phobius"/>
    </source>
</evidence>
<accession>A0ABW5PUK5</accession>
<dbReference type="SUPFAM" id="SSF50044">
    <property type="entry name" value="SH3-domain"/>
    <property type="match status" value="1"/>
</dbReference>
<name>A0ABW5PUK5_9BACI</name>
<evidence type="ECO:0000259" key="2">
    <source>
        <dbReference type="PROSITE" id="PS51781"/>
    </source>
</evidence>
<dbReference type="Proteomes" id="UP001597458">
    <property type="component" value="Unassembled WGS sequence"/>
</dbReference>
<organism evidence="3 4">
    <name type="scientific">Terrilactibacillus laevilacticus</name>
    <dbReference type="NCBI Taxonomy" id="1380157"/>
    <lineage>
        <taxon>Bacteria</taxon>
        <taxon>Bacillati</taxon>
        <taxon>Bacillota</taxon>
        <taxon>Bacilli</taxon>
        <taxon>Bacillales</taxon>
        <taxon>Bacillaceae</taxon>
        <taxon>Terrilactibacillus</taxon>
    </lineage>
</organism>
<feature type="domain" description="SH3b" evidence="2">
    <location>
        <begin position="53"/>
        <end position="116"/>
    </location>
</feature>
<dbReference type="Pfam" id="PF08239">
    <property type="entry name" value="SH3_3"/>
    <property type="match status" value="1"/>
</dbReference>
<dbReference type="EMBL" id="JBHUMR010000015">
    <property type="protein sequence ID" value="MFD2618422.1"/>
    <property type="molecule type" value="Genomic_DNA"/>
</dbReference>
<dbReference type="RefSeq" id="WP_246092836.1">
    <property type="nucleotide sequence ID" value="NZ_JBHUMR010000015.1"/>
</dbReference>
<dbReference type="PANTHER" id="PTHR37806">
    <property type="entry name" value="LMO0724 PROTEIN"/>
    <property type="match status" value="1"/>
</dbReference>
<keyword evidence="1" id="KW-0472">Membrane</keyword>
<proteinExistence type="predicted"/>
<comment type="caution">
    <text evidence="3">The sequence shown here is derived from an EMBL/GenBank/DDBJ whole genome shotgun (WGS) entry which is preliminary data.</text>
</comment>
<dbReference type="InterPro" id="IPR003646">
    <property type="entry name" value="SH3-like_bac-type"/>
</dbReference>
<dbReference type="InterPro" id="IPR036028">
    <property type="entry name" value="SH3-like_dom_sf"/>
</dbReference>
<dbReference type="PROSITE" id="PS51781">
    <property type="entry name" value="SH3B"/>
    <property type="match status" value="1"/>
</dbReference>
<keyword evidence="1" id="KW-0812">Transmembrane</keyword>
<keyword evidence="1" id="KW-1133">Transmembrane helix</keyword>
<protein>
    <submittedName>
        <fullName evidence="3">C39 family peptidase</fullName>
    </submittedName>
</protein>
<dbReference type="SMART" id="SM00287">
    <property type="entry name" value="SH3b"/>
    <property type="match status" value="1"/>
</dbReference>
<dbReference type="Gene3D" id="3.90.70.10">
    <property type="entry name" value="Cysteine proteinases"/>
    <property type="match status" value="1"/>
</dbReference>